<keyword evidence="3" id="KW-1185">Reference proteome</keyword>
<protein>
    <submittedName>
        <fullName evidence="2">Uncharacterized protein</fullName>
    </submittedName>
</protein>
<comment type="caution">
    <text evidence="2">The sequence shown here is derived from an EMBL/GenBank/DDBJ whole genome shotgun (WGS) entry which is preliminary data.</text>
</comment>
<feature type="transmembrane region" description="Helical" evidence="1">
    <location>
        <begin position="32"/>
        <end position="53"/>
    </location>
</feature>
<sequence length="75" mass="8334">MFTLGIVSIVILIIALVYSTITSVGKDVLSEIVFKIAFFAVIIGIAVPVANWLRKKMIITVFGCYYADRVHQTNK</sequence>
<name>A0ABN0E6M3_9FLAO</name>
<proteinExistence type="predicted"/>
<evidence type="ECO:0000313" key="3">
    <source>
        <dbReference type="Proteomes" id="UP000005402"/>
    </source>
</evidence>
<evidence type="ECO:0000313" key="2">
    <source>
        <dbReference type="EMBL" id="EHO06561.1"/>
    </source>
</evidence>
<gene>
    <name evidence="2" type="ORF">HMPREF9712_03107</name>
</gene>
<dbReference type="EMBL" id="AGEC02000017">
    <property type="protein sequence ID" value="EHO06561.1"/>
    <property type="molecule type" value="Genomic_DNA"/>
</dbReference>
<accession>A0ABN0E6M3</accession>
<dbReference type="NCBIfam" id="NF040557">
    <property type="entry name" value="CAS_Csx27"/>
    <property type="match status" value="1"/>
</dbReference>
<reference evidence="2" key="1">
    <citation type="submission" date="2012-07" db="EMBL/GenBank/DDBJ databases">
        <title>The Genome Sequence of Myroides odoratimimus CCUG 10230.</title>
        <authorList>
            <consortium name="The Broad Institute Genome Sequencing Platform"/>
            <person name="Earl A."/>
            <person name="Ward D."/>
            <person name="Feldgarden M."/>
            <person name="Gevers D."/>
            <person name="Huys G."/>
            <person name="Walker B."/>
            <person name="Young S.K."/>
            <person name="Zeng Q."/>
            <person name="Gargeya S."/>
            <person name="Fitzgerald M."/>
            <person name="Haas B."/>
            <person name="Abouelleil A."/>
            <person name="Alvarado L."/>
            <person name="Arachchi H.M."/>
            <person name="Berlin A.M."/>
            <person name="Chapman S.B."/>
            <person name="Goldberg J."/>
            <person name="Griggs A."/>
            <person name="Gujja S."/>
            <person name="Hansen M."/>
            <person name="Howarth C."/>
            <person name="Imamovic A."/>
            <person name="Larimer J."/>
            <person name="McCowen C."/>
            <person name="Montmayeur A."/>
            <person name="Murphy C."/>
            <person name="Neiman D."/>
            <person name="Pearson M."/>
            <person name="Priest M."/>
            <person name="Roberts A."/>
            <person name="Saif S."/>
            <person name="Shea T."/>
            <person name="Sisk P."/>
            <person name="Sykes S."/>
            <person name="Wortman J."/>
            <person name="Nusbaum C."/>
            <person name="Birren B."/>
        </authorList>
    </citation>
    <scope>NUCLEOTIDE SEQUENCE [LARGE SCALE GENOMIC DNA]</scope>
    <source>
        <strain evidence="2">CCUG 10230</strain>
    </source>
</reference>
<keyword evidence="1" id="KW-0812">Transmembrane</keyword>
<keyword evidence="1" id="KW-1133">Transmembrane helix</keyword>
<dbReference type="Proteomes" id="UP000005402">
    <property type="component" value="Unassembled WGS sequence"/>
</dbReference>
<evidence type="ECO:0000256" key="1">
    <source>
        <dbReference type="SAM" id="Phobius"/>
    </source>
</evidence>
<keyword evidence="1" id="KW-0472">Membrane</keyword>
<organism evidence="2 3">
    <name type="scientific">Myroides odoratimimus CCUG 10230</name>
    <dbReference type="NCBI Taxonomy" id="883150"/>
    <lineage>
        <taxon>Bacteria</taxon>
        <taxon>Pseudomonadati</taxon>
        <taxon>Bacteroidota</taxon>
        <taxon>Flavobacteriia</taxon>
        <taxon>Flavobacteriales</taxon>
        <taxon>Flavobacteriaceae</taxon>
        <taxon>Myroides</taxon>
    </lineage>
</organism>